<keyword evidence="5" id="KW-0846">Cobalamin</keyword>
<gene>
    <name evidence="11" type="ORF">FHR32_008472</name>
</gene>
<dbReference type="Gene3D" id="3.20.20.240">
    <property type="entry name" value="Methylmalonyl-CoA mutase"/>
    <property type="match status" value="1"/>
</dbReference>
<keyword evidence="6" id="KW-0479">Metal-binding</keyword>
<evidence type="ECO:0000259" key="10">
    <source>
        <dbReference type="PROSITE" id="PS51332"/>
    </source>
</evidence>
<dbReference type="InterPro" id="IPR006099">
    <property type="entry name" value="MeMalonylCoA_mutase_a/b_cat"/>
</dbReference>
<dbReference type="FunFam" id="3.20.20.240:FF:000001">
    <property type="entry name" value="Probable methylmalonyl-coa mutase"/>
    <property type="match status" value="1"/>
</dbReference>
<dbReference type="GO" id="GO:0031419">
    <property type="term" value="F:cobalamin binding"/>
    <property type="evidence" value="ECO:0007669"/>
    <property type="project" value="UniProtKB-KW"/>
</dbReference>
<evidence type="ECO:0000256" key="2">
    <source>
        <dbReference type="ARBA" id="ARBA00008465"/>
    </source>
</evidence>
<protein>
    <recommendedName>
        <fullName evidence="4">methylmalonyl-CoA mutase</fullName>
        <ecNumber evidence="4">5.4.99.2</ecNumber>
    </recommendedName>
</protein>
<dbReference type="Pfam" id="PF01642">
    <property type="entry name" value="MM_CoA_mutase"/>
    <property type="match status" value="1"/>
</dbReference>
<dbReference type="GO" id="GO:0005737">
    <property type="term" value="C:cytoplasm"/>
    <property type="evidence" value="ECO:0007669"/>
    <property type="project" value="TreeGrafter"/>
</dbReference>
<evidence type="ECO:0000256" key="8">
    <source>
        <dbReference type="ARBA" id="ARBA00023285"/>
    </source>
</evidence>
<dbReference type="RefSeq" id="WP_184759960.1">
    <property type="nucleotide sequence ID" value="NZ_BAABEK010000063.1"/>
</dbReference>
<dbReference type="InterPro" id="IPR036724">
    <property type="entry name" value="Cobalamin-bd_sf"/>
</dbReference>
<reference evidence="11 12" key="1">
    <citation type="submission" date="2020-08" db="EMBL/GenBank/DDBJ databases">
        <title>Sequencing the genomes of 1000 actinobacteria strains.</title>
        <authorList>
            <person name="Klenk H.-P."/>
        </authorList>
    </citation>
    <scope>NUCLEOTIDE SEQUENCE [LARGE SCALE GENOMIC DNA]</scope>
    <source>
        <strain evidence="11 12">DSM 43023</strain>
    </source>
</reference>
<dbReference type="InterPro" id="IPR016176">
    <property type="entry name" value="Cbl-dep_enz_cat"/>
</dbReference>
<dbReference type="AlphaFoldDB" id="A0A7W7WF58"/>
<evidence type="ECO:0000256" key="5">
    <source>
        <dbReference type="ARBA" id="ARBA00022628"/>
    </source>
</evidence>
<evidence type="ECO:0000313" key="11">
    <source>
        <dbReference type="EMBL" id="MBB4944069.1"/>
    </source>
</evidence>
<dbReference type="InterPro" id="IPR006159">
    <property type="entry name" value="Acid_CoA_mut_C"/>
</dbReference>
<dbReference type="Proteomes" id="UP000534286">
    <property type="component" value="Unassembled WGS sequence"/>
</dbReference>
<evidence type="ECO:0000256" key="3">
    <source>
        <dbReference type="ARBA" id="ARBA00011870"/>
    </source>
</evidence>
<dbReference type="SUPFAM" id="SSF52242">
    <property type="entry name" value="Cobalamin (vitamin B12)-binding domain"/>
    <property type="match status" value="1"/>
</dbReference>
<dbReference type="Pfam" id="PF02310">
    <property type="entry name" value="B12-binding"/>
    <property type="match status" value="1"/>
</dbReference>
<keyword evidence="7 11" id="KW-0413">Isomerase</keyword>
<comment type="caution">
    <text evidence="11">The sequence shown here is derived from an EMBL/GenBank/DDBJ whole genome shotgun (WGS) entry which is preliminary data.</text>
</comment>
<organism evidence="11 12">
    <name type="scientific">Streptosporangium album</name>
    <dbReference type="NCBI Taxonomy" id="47479"/>
    <lineage>
        <taxon>Bacteria</taxon>
        <taxon>Bacillati</taxon>
        <taxon>Actinomycetota</taxon>
        <taxon>Actinomycetes</taxon>
        <taxon>Streptosporangiales</taxon>
        <taxon>Streptosporangiaceae</taxon>
        <taxon>Streptosporangium</taxon>
    </lineage>
</organism>
<keyword evidence="8" id="KW-0170">Cobalt</keyword>
<dbReference type="InterPro" id="IPR006158">
    <property type="entry name" value="Cobalamin-bd"/>
</dbReference>
<comment type="similarity">
    <text evidence="2">Belongs to the methylmalonyl-CoA mutase family.</text>
</comment>
<dbReference type="CDD" id="cd03679">
    <property type="entry name" value="MM_CoA_mutase_alpha_like"/>
    <property type="match status" value="1"/>
</dbReference>
<comment type="subunit">
    <text evidence="3">Heterodimer of an alpha and a beta chain.</text>
</comment>
<evidence type="ECO:0000256" key="4">
    <source>
        <dbReference type="ARBA" id="ARBA00012398"/>
    </source>
</evidence>
<feature type="region of interest" description="Disordered" evidence="9">
    <location>
        <begin position="1"/>
        <end position="20"/>
    </location>
</feature>
<dbReference type="InterPro" id="IPR006098">
    <property type="entry name" value="MMCoA_mutase_a_cat"/>
</dbReference>
<name>A0A7W7WF58_9ACTN</name>
<accession>A0A7W7WF58</accession>
<dbReference type="Gene3D" id="3.40.50.280">
    <property type="entry name" value="Cobalamin-binding domain"/>
    <property type="match status" value="1"/>
</dbReference>
<evidence type="ECO:0000256" key="7">
    <source>
        <dbReference type="ARBA" id="ARBA00023235"/>
    </source>
</evidence>
<evidence type="ECO:0000256" key="6">
    <source>
        <dbReference type="ARBA" id="ARBA00022723"/>
    </source>
</evidence>
<evidence type="ECO:0000256" key="9">
    <source>
        <dbReference type="SAM" id="MobiDB-lite"/>
    </source>
</evidence>
<dbReference type="EMBL" id="JACHJU010000007">
    <property type="protein sequence ID" value="MBB4944069.1"/>
    <property type="molecule type" value="Genomic_DNA"/>
</dbReference>
<feature type="domain" description="B12-binding" evidence="10">
    <location>
        <begin position="590"/>
        <end position="722"/>
    </location>
</feature>
<dbReference type="PANTHER" id="PTHR48101">
    <property type="entry name" value="METHYLMALONYL-COA MUTASE, MITOCHONDRIAL-RELATED"/>
    <property type="match status" value="1"/>
</dbReference>
<evidence type="ECO:0000313" key="12">
    <source>
        <dbReference type="Proteomes" id="UP000534286"/>
    </source>
</evidence>
<dbReference type="CDD" id="cd02071">
    <property type="entry name" value="MM_CoA_mut_B12_BD"/>
    <property type="match status" value="1"/>
</dbReference>
<dbReference type="PROSITE" id="PS00544">
    <property type="entry name" value="METMALONYL_COA_MUTASE"/>
    <property type="match status" value="1"/>
</dbReference>
<dbReference type="GO" id="GO:0046872">
    <property type="term" value="F:metal ion binding"/>
    <property type="evidence" value="ECO:0007669"/>
    <property type="project" value="UniProtKB-KW"/>
</dbReference>
<dbReference type="EC" id="5.4.99.2" evidence="4"/>
<dbReference type="NCBIfam" id="TIGR00641">
    <property type="entry name" value="acid_CoA_mut_N"/>
    <property type="match status" value="1"/>
</dbReference>
<dbReference type="InterPro" id="IPR058549">
    <property type="entry name" value="MeMalonylCoA_mutase_a/b_site"/>
</dbReference>
<dbReference type="NCBIfam" id="TIGR00640">
    <property type="entry name" value="acid_CoA_mut_C"/>
    <property type="match status" value="1"/>
</dbReference>
<keyword evidence="12" id="KW-1185">Reference proteome</keyword>
<dbReference type="SUPFAM" id="SSF51703">
    <property type="entry name" value="Cobalamin (vitamin B12)-dependent enzymes"/>
    <property type="match status" value="1"/>
</dbReference>
<dbReference type="PROSITE" id="PS51332">
    <property type="entry name" value="B12_BINDING"/>
    <property type="match status" value="1"/>
</dbReference>
<dbReference type="GO" id="GO:0019678">
    <property type="term" value="P:propionate metabolic process, methylmalonyl pathway"/>
    <property type="evidence" value="ECO:0007669"/>
    <property type="project" value="TreeGrafter"/>
</dbReference>
<dbReference type="PANTHER" id="PTHR48101:SF4">
    <property type="entry name" value="METHYLMALONYL-COA MUTASE, MITOCHONDRIAL"/>
    <property type="match status" value="1"/>
</dbReference>
<comment type="cofactor">
    <cofactor evidence="1">
        <name>adenosylcob(III)alamin</name>
        <dbReference type="ChEBI" id="CHEBI:18408"/>
    </cofactor>
</comment>
<dbReference type="GO" id="GO:0004494">
    <property type="term" value="F:methylmalonyl-CoA mutase activity"/>
    <property type="evidence" value="ECO:0007669"/>
    <property type="project" value="UniProtKB-EC"/>
</dbReference>
<evidence type="ECO:0000256" key="1">
    <source>
        <dbReference type="ARBA" id="ARBA00001922"/>
    </source>
</evidence>
<dbReference type="NCBIfam" id="NF006944">
    <property type="entry name" value="PRK09426.1"/>
    <property type="match status" value="1"/>
</dbReference>
<sequence length="725" mass="77966">MIPDFSGIGLTGEPATPDPAGWARAVREATGKDPAELVWETPEGIGVKPLYTADDLDGLDFLDTYPGAAPYLRGPYPTMYVNQPWTIRQYAGFSTAEESNAFYRRNLAAGQKGLSVAFDLATHRGYDSDHPRVAGDVGMAGVAIDSIYDMRQLFDGIPLDRMSVSMTMNGAVLPVLALYIVAAEEQGVAPEQLAGTIQNDILKEFMVRNTYIYPPGPSMRIISDIFSYTSERMPKFNSISISGYHIQEAGATCDLELAYTLADGVEYLRAGVEAGLDIDAFAPRLSFFWCIGMNFFMEVAKLRAARLLWARLVSGAGAKNPKSLSLRTHSQTSGWSLTAQDVFNNVVRTCVEAMAATQGHTQSLHTNALDEALALPTDFSARIARNTQLLLQQESGTCRVIDPWGGSYYVERLTHELARRAWGHIEEVEAAGGMARAIGQGLPKLRIEEAAARTQARIDTGTQPVIGVNKYRTDADEVIDVLKVDNSSVRAQQLDKLRRLRAERDADQVARALEALTKGAAGDGNLLALSIEAARAKATVGEISDALEQVFGRHAGQVRTISGVYREEVGSGVDEVRTACAAFERLEGRRPRILVAKMGQDGHDRGQKVIATAFADLGFDVDVGALFQTPEEVARQAVEADVHVVGVSSLAAGHLTLVPALREALAELGAGDVMIVVGGVIPPGDFEELRAAGAAAIFPPGTVIADAARELLGDLLTRLGHDADA</sequence>
<proteinExistence type="inferred from homology"/>